<comment type="caution">
    <text evidence="1">The sequence shown here is derived from an EMBL/GenBank/DDBJ whole genome shotgun (WGS) entry which is preliminary data.</text>
</comment>
<dbReference type="Proteomes" id="UP001163321">
    <property type="component" value="Chromosome 2"/>
</dbReference>
<gene>
    <name evidence="1" type="ORF">PsorP6_017061</name>
</gene>
<proteinExistence type="predicted"/>
<dbReference type="EMBL" id="CM047581">
    <property type="protein sequence ID" value="KAI9916621.1"/>
    <property type="molecule type" value="Genomic_DNA"/>
</dbReference>
<sequence>MLQLLDVDMFDARSWSKCQVLVQTFASEVDDLRAFLQTQVQARHLCASKATPNAVVPLRKLRPLQVDAKDCHDGRVCLCTHASCDASRRSPRRALRGPWPWVIRVPRDAGRSRCVVPAARDGAHVSGSPRDVSRSARHCHEARGRPSRVGTAIALIAVVSSFHHAGGGGDCARTDVIGFNHPRLVSFWSAFCHAALLLDTGSNGGKPQSCSCVCVPRA</sequence>
<reference evidence="1 2" key="1">
    <citation type="journal article" date="2022" name="bioRxiv">
        <title>The genome of the oomycete Peronosclerospora sorghi, a cosmopolitan pathogen of maize and sorghum, is inflated with dispersed pseudogenes.</title>
        <authorList>
            <person name="Fletcher K."/>
            <person name="Martin F."/>
            <person name="Isakeit T."/>
            <person name="Cavanaugh K."/>
            <person name="Magill C."/>
            <person name="Michelmore R."/>
        </authorList>
    </citation>
    <scope>NUCLEOTIDE SEQUENCE [LARGE SCALE GENOMIC DNA]</scope>
    <source>
        <strain evidence="1">P6</strain>
    </source>
</reference>
<accession>A0ACC0WEZ0</accession>
<evidence type="ECO:0000313" key="2">
    <source>
        <dbReference type="Proteomes" id="UP001163321"/>
    </source>
</evidence>
<organism evidence="1 2">
    <name type="scientific">Peronosclerospora sorghi</name>
    <dbReference type="NCBI Taxonomy" id="230839"/>
    <lineage>
        <taxon>Eukaryota</taxon>
        <taxon>Sar</taxon>
        <taxon>Stramenopiles</taxon>
        <taxon>Oomycota</taxon>
        <taxon>Peronosporomycetes</taxon>
        <taxon>Peronosporales</taxon>
        <taxon>Peronosporaceae</taxon>
        <taxon>Peronosclerospora</taxon>
    </lineage>
</organism>
<protein>
    <submittedName>
        <fullName evidence="1">Uncharacterized protein</fullName>
    </submittedName>
</protein>
<keyword evidence="2" id="KW-1185">Reference proteome</keyword>
<evidence type="ECO:0000313" key="1">
    <source>
        <dbReference type="EMBL" id="KAI9916621.1"/>
    </source>
</evidence>
<name>A0ACC0WEZ0_9STRA</name>